<gene>
    <name evidence="1" type="ORF">ADUPG1_003627</name>
</gene>
<reference evidence="1" key="1">
    <citation type="submission" date="2022-03" db="EMBL/GenBank/DDBJ databases">
        <title>Draft genome sequence of Aduncisulcus paluster, a free-living microaerophilic Fornicata.</title>
        <authorList>
            <person name="Yuyama I."/>
            <person name="Kume K."/>
            <person name="Tamura T."/>
            <person name="Inagaki Y."/>
            <person name="Hashimoto T."/>
        </authorList>
    </citation>
    <scope>NUCLEOTIDE SEQUENCE</scope>
    <source>
        <strain evidence="1">NY0171</strain>
    </source>
</reference>
<name>A0ABQ5L1W1_9EUKA</name>
<dbReference type="Proteomes" id="UP001057375">
    <property type="component" value="Unassembled WGS sequence"/>
</dbReference>
<organism evidence="1 2">
    <name type="scientific">Aduncisulcus paluster</name>
    <dbReference type="NCBI Taxonomy" id="2918883"/>
    <lineage>
        <taxon>Eukaryota</taxon>
        <taxon>Metamonada</taxon>
        <taxon>Carpediemonas-like organisms</taxon>
        <taxon>Aduncisulcus</taxon>
    </lineage>
</organism>
<protein>
    <submittedName>
        <fullName evidence="1">Uncharacterized protein</fullName>
    </submittedName>
</protein>
<accession>A0ABQ5L1W1</accession>
<evidence type="ECO:0000313" key="1">
    <source>
        <dbReference type="EMBL" id="GKT37689.1"/>
    </source>
</evidence>
<evidence type="ECO:0000313" key="2">
    <source>
        <dbReference type="Proteomes" id="UP001057375"/>
    </source>
</evidence>
<feature type="non-terminal residue" evidence="1">
    <location>
        <position position="1"/>
    </location>
</feature>
<proteinExistence type="predicted"/>
<dbReference type="EMBL" id="BQXS01005035">
    <property type="protein sequence ID" value="GKT37689.1"/>
    <property type="molecule type" value="Genomic_DNA"/>
</dbReference>
<keyword evidence="2" id="KW-1185">Reference proteome</keyword>
<comment type="caution">
    <text evidence="1">The sequence shown here is derived from an EMBL/GenBank/DDBJ whole genome shotgun (WGS) entry which is preliminary data.</text>
</comment>
<sequence length="47" mass="4928">GPCVEAAKRACAKACGACPAIANRFCKSDLPVTDMIKQIKDGRMACN</sequence>